<dbReference type="GeneID" id="94348944"/>
<dbReference type="RefSeq" id="XP_067816107.1">
    <property type="nucleotide sequence ID" value="XM_067963273.1"/>
</dbReference>
<evidence type="ECO:0008006" key="4">
    <source>
        <dbReference type="Google" id="ProtNLM"/>
    </source>
</evidence>
<feature type="region of interest" description="Disordered" evidence="1">
    <location>
        <begin position="79"/>
        <end position="105"/>
    </location>
</feature>
<dbReference type="AlphaFoldDB" id="A0A976FHB2"/>
<name>A0A976FHB2_BRELC</name>
<feature type="compositionally biased region" description="Basic and acidic residues" evidence="1">
    <location>
        <begin position="117"/>
        <end position="138"/>
    </location>
</feature>
<evidence type="ECO:0000256" key="1">
    <source>
        <dbReference type="SAM" id="MobiDB-lite"/>
    </source>
</evidence>
<comment type="caution">
    <text evidence="2">The sequence shown here is derived from an EMBL/GenBank/DDBJ whole genome shotgun (WGS) entry which is preliminary data.</text>
</comment>
<dbReference type="OrthoDB" id="70556at2759"/>
<dbReference type="Proteomes" id="UP000294530">
    <property type="component" value="Unassembled WGS sequence"/>
</dbReference>
<dbReference type="KEGG" id="blac:94348944"/>
<feature type="compositionally biased region" description="Basic and acidic residues" evidence="1">
    <location>
        <begin position="37"/>
        <end position="49"/>
    </location>
</feature>
<organism evidence="2 3">
    <name type="scientific">Bremia lactucae</name>
    <name type="common">Lettuce downy mildew</name>
    <dbReference type="NCBI Taxonomy" id="4779"/>
    <lineage>
        <taxon>Eukaryota</taxon>
        <taxon>Sar</taxon>
        <taxon>Stramenopiles</taxon>
        <taxon>Oomycota</taxon>
        <taxon>Peronosporomycetes</taxon>
        <taxon>Peronosporales</taxon>
        <taxon>Peronosporaceae</taxon>
        <taxon>Bremia</taxon>
    </lineage>
</organism>
<dbReference type="Pfam" id="PF08524">
    <property type="entry name" value="rRNA_processing"/>
    <property type="match status" value="1"/>
</dbReference>
<feature type="compositionally biased region" description="Basic and acidic residues" evidence="1">
    <location>
        <begin position="83"/>
        <end position="105"/>
    </location>
</feature>
<feature type="region of interest" description="Disordered" evidence="1">
    <location>
        <begin position="117"/>
        <end position="150"/>
    </location>
</feature>
<proteinExistence type="predicted"/>
<dbReference type="InterPro" id="IPR013730">
    <property type="entry name" value="Fyv7/TAP26"/>
</dbReference>
<protein>
    <recommendedName>
        <fullName evidence="4">rRNA-processing protein FYV7</fullName>
    </recommendedName>
</protein>
<feature type="compositionally biased region" description="Basic residues" evidence="1">
    <location>
        <begin position="25"/>
        <end position="36"/>
    </location>
</feature>
<gene>
    <name evidence="2" type="ORF">CCR75_005191</name>
</gene>
<evidence type="ECO:0000313" key="3">
    <source>
        <dbReference type="Proteomes" id="UP000294530"/>
    </source>
</evidence>
<reference evidence="2 3" key="1">
    <citation type="journal article" date="2021" name="Genome Biol.">
        <title>AFLAP: assembly-free linkage analysis pipeline using k-mers from genome sequencing data.</title>
        <authorList>
            <person name="Fletcher K."/>
            <person name="Zhang L."/>
            <person name="Gil J."/>
            <person name="Han R."/>
            <person name="Cavanaugh K."/>
            <person name="Michelmore R."/>
        </authorList>
    </citation>
    <scope>NUCLEOTIDE SEQUENCE [LARGE SCALE GENOMIC DNA]</scope>
    <source>
        <strain evidence="2 3">SF5</strain>
    </source>
</reference>
<accession>A0A976FHB2</accession>
<keyword evidence="3" id="KW-1185">Reference proteome</keyword>
<evidence type="ECO:0000313" key="2">
    <source>
        <dbReference type="EMBL" id="TDH66608.1"/>
    </source>
</evidence>
<feature type="region of interest" description="Disordered" evidence="1">
    <location>
        <begin position="1"/>
        <end position="60"/>
    </location>
</feature>
<feature type="compositionally biased region" description="Basic residues" evidence="1">
    <location>
        <begin position="139"/>
        <end position="148"/>
    </location>
</feature>
<dbReference type="EMBL" id="SHOA02000202">
    <property type="protein sequence ID" value="TDH66608.1"/>
    <property type="molecule type" value="Genomic_DNA"/>
</dbReference>
<sequence>MRGSGLSIERFIKGKSQRSKSDAKSKKKVIVHKALRRREYEKVKKREESTAGGNGNASVGTSFYDQFFSDLKNSTISEDAEEVDTHRDKKWLQKEDKKQAVKPDPLFKAKKKALVGKLEKQRNHEEWQKRKAAAEKKVTQRKKRHVKLSQRTVTGQPVVKNYINDILTRLEAE</sequence>